<protein>
    <recommendedName>
        <fullName evidence="2">DUF3108 domain-containing protein</fullName>
    </recommendedName>
</protein>
<organism evidence="1">
    <name type="scientific">marine sediment metagenome</name>
    <dbReference type="NCBI Taxonomy" id="412755"/>
    <lineage>
        <taxon>unclassified sequences</taxon>
        <taxon>metagenomes</taxon>
        <taxon>ecological metagenomes</taxon>
    </lineage>
</organism>
<gene>
    <name evidence="1" type="ORF">LCGC14_0602740</name>
</gene>
<proteinExistence type="predicted"/>
<dbReference type="AlphaFoldDB" id="A0A0F9TW79"/>
<evidence type="ECO:0000313" key="1">
    <source>
        <dbReference type="EMBL" id="KKN53411.1"/>
    </source>
</evidence>
<evidence type="ECO:0008006" key="2">
    <source>
        <dbReference type="Google" id="ProtNLM"/>
    </source>
</evidence>
<reference evidence="1" key="1">
    <citation type="journal article" date="2015" name="Nature">
        <title>Complex archaea that bridge the gap between prokaryotes and eukaryotes.</title>
        <authorList>
            <person name="Spang A."/>
            <person name="Saw J.H."/>
            <person name="Jorgensen S.L."/>
            <person name="Zaremba-Niedzwiedzka K."/>
            <person name="Martijn J."/>
            <person name="Lind A.E."/>
            <person name="van Eijk R."/>
            <person name="Schleper C."/>
            <person name="Guy L."/>
            <person name="Ettema T.J."/>
        </authorList>
    </citation>
    <scope>NUCLEOTIDE SEQUENCE</scope>
</reference>
<sequence length="298" mass="34864">MASLDYSRIEIIRKVAGIFLVVQIAFVSFSCKKQTQIRGVELEVSFSEATLSDDLITDIQYRWKTKKDFVGIKEDYNAYVHFWHRYNLIFYDNHSPEIPTSQWEPEKEYTYSRRIYIPAFIDKSGPVFKGEDILRLSIGLNSPYDRSGKLPEPLLEKRLKFSPAPPDIPKISYEDGWYDLEISPGTSLKRWRWTANEARCKIDNPRQDALLFIKGGVNLGVLNNQKVVFKVNDSIIDEFIPEESQFEKSYRIKKEILGEADKFYLVISTDKTFIPKQVILRSKDERELGIQISFIYFR</sequence>
<name>A0A0F9TW79_9ZZZZ</name>
<dbReference type="EMBL" id="LAZR01000973">
    <property type="protein sequence ID" value="KKN53411.1"/>
    <property type="molecule type" value="Genomic_DNA"/>
</dbReference>
<accession>A0A0F9TW79</accession>
<comment type="caution">
    <text evidence="1">The sequence shown here is derived from an EMBL/GenBank/DDBJ whole genome shotgun (WGS) entry which is preliminary data.</text>
</comment>